<keyword evidence="1" id="KW-0472">Membrane</keyword>
<evidence type="ECO:0000313" key="2">
    <source>
        <dbReference type="EMBL" id="KAG7396232.1"/>
    </source>
</evidence>
<reference evidence="2" key="1">
    <citation type="submission" date="2021-02" db="EMBL/GenBank/DDBJ databases">
        <authorList>
            <person name="Palmer J.M."/>
        </authorList>
    </citation>
    <scope>NUCLEOTIDE SEQUENCE</scope>
    <source>
        <strain evidence="2">SCRP23</strain>
    </source>
</reference>
<evidence type="ECO:0000313" key="3">
    <source>
        <dbReference type="Proteomes" id="UP000693981"/>
    </source>
</evidence>
<dbReference type="EMBL" id="JAGDFL010000167">
    <property type="protein sequence ID" value="KAG7396232.1"/>
    <property type="molecule type" value="Genomic_DNA"/>
</dbReference>
<name>A0A8T1WQE5_9STRA</name>
<organism evidence="2 3">
    <name type="scientific">Phytophthora boehmeriae</name>
    <dbReference type="NCBI Taxonomy" id="109152"/>
    <lineage>
        <taxon>Eukaryota</taxon>
        <taxon>Sar</taxon>
        <taxon>Stramenopiles</taxon>
        <taxon>Oomycota</taxon>
        <taxon>Peronosporomycetes</taxon>
        <taxon>Peronosporales</taxon>
        <taxon>Peronosporaceae</taxon>
        <taxon>Phytophthora</taxon>
    </lineage>
</organism>
<feature type="transmembrane region" description="Helical" evidence="1">
    <location>
        <begin position="6"/>
        <end position="29"/>
    </location>
</feature>
<keyword evidence="1" id="KW-0812">Transmembrane</keyword>
<gene>
    <name evidence="2" type="ORF">PHYBOEH_002612</name>
</gene>
<feature type="transmembrane region" description="Helical" evidence="1">
    <location>
        <begin position="124"/>
        <end position="143"/>
    </location>
</feature>
<comment type="caution">
    <text evidence="2">The sequence shown here is derived from an EMBL/GenBank/DDBJ whole genome shotgun (WGS) entry which is preliminary data.</text>
</comment>
<protein>
    <submittedName>
        <fullName evidence="2">Uncharacterized protein</fullName>
    </submittedName>
</protein>
<evidence type="ECO:0000256" key="1">
    <source>
        <dbReference type="SAM" id="Phobius"/>
    </source>
</evidence>
<dbReference type="AlphaFoldDB" id="A0A8T1WQE5"/>
<keyword evidence="1" id="KW-1133">Transmembrane helix</keyword>
<sequence>MMMLFFGLPWSVGGVFIALVYLTFSTITLEMKVAYKWKQAGGLMPELNEAAEAYAEAQHSVDEAKVWFWSLREPHRTLVEERQAIVDEWVIDLEKAKRWRDKRLKLAAAYDDIQHGRNTMQRNILGALVVFTVASPFISLILMPDRWSVMLSYVFAL</sequence>
<dbReference type="Proteomes" id="UP000693981">
    <property type="component" value="Unassembled WGS sequence"/>
</dbReference>
<keyword evidence="3" id="KW-1185">Reference proteome</keyword>
<proteinExistence type="predicted"/>
<accession>A0A8T1WQE5</accession>